<dbReference type="GO" id="GO:0005737">
    <property type="term" value="C:cytoplasm"/>
    <property type="evidence" value="ECO:0007669"/>
    <property type="project" value="TreeGrafter"/>
</dbReference>
<evidence type="ECO:0000256" key="5">
    <source>
        <dbReference type="ARBA" id="ARBA00022692"/>
    </source>
</evidence>
<dbReference type="OrthoDB" id="18585at2759"/>
<dbReference type="GO" id="GO:0005901">
    <property type="term" value="C:caveola"/>
    <property type="evidence" value="ECO:0007669"/>
    <property type="project" value="UniProtKB-SubCell"/>
</dbReference>
<evidence type="ECO:0000256" key="12">
    <source>
        <dbReference type="ARBA" id="ARBA00042244"/>
    </source>
</evidence>
<dbReference type="RefSeq" id="XP_026301705.1">
    <property type="nucleotide sequence ID" value="XM_026445920.1"/>
</dbReference>
<keyword evidence="7 14" id="KW-0472">Membrane</keyword>
<name>A0A7M7SS15_APIME</name>
<dbReference type="InterPro" id="IPR002159">
    <property type="entry name" value="CD36_fam"/>
</dbReference>
<sequence>MEKKSIARAIQKSLNGGTRRRRVRWLYGFIALISVTMFILFWYTNVFHDAILSNLELRNGTLSFLFWQKPPVNLEIKIYVFNYTNVREFESGNATKLKVEEVGPFIYRENLSRMNVEIHENGTITYQEKKTYEWISGKSENEKVIVPNVMLMSTLAFSRNLSYLFQIGLTMFLSRIRAEPFLELSVGQYLWGYEDELYEMAKQFSSLRSVFILDKFGLLAFDNGSSSDRITIHSGTDNLGIIERINGLENYQIWGDEKCDRIYGTDGSMFPPHWIKQPNKTLFIYAKDFCRKMPFHYDHRNFSNGIPTLRYKLPSNVFTSTRNKDSCFCPKESHDSIIRTCPPTGTLNVSACKFGTPMIASFPHFYLGNESLFEKIVGLEPRQERHESYIDLHPRLGITVNMNMRLQMNVEVRKAIGIPFSGNLEDGLILPLIWLDTGIGEIPESLRQILYRSHYMVNAIEAVLQWCSLIGVIISFGVLFTKMKKERSRQTKESIETKLDSKLDRPVPETELNRL</sequence>
<gene>
    <name evidence="17" type="primary">LOC100577943</name>
</gene>
<dbReference type="PANTHER" id="PTHR11923">
    <property type="entry name" value="SCAVENGER RECEPTOR CLASS B TYPE-1 SR-B1"/>
    <property type="match status" value="1"/>
</dbReference>
<evidence type="ECO:0000313" key="15">
    <source>
        <dbReference type="EnsemblMetazoa" id="XP_026301705"/>
    </source>
</evidence>
<comment type="subcellular location">
    <subcellularLocation>
        <location evidence="2">Cell membrane</location>
        <topology evidence="2">Multi-pass membrane protein</topology>
    </subcellularLocation>
    <subcellularLocation>
        <location evidence="1">Membrane</location>
        <location evidence="1">Caveola</location>
        <topology evidence="1">Multi-pass membrane protein</topology>
    </subcellularLocation>
</comment>
<evidence type="ECO:0000256" key="8">
    <source>
        <dbReference type="ARBA" id="ARBA00023157"/>
    </source>
</evidence>
<dbReference type="KEGG" id="ame:100577943"/>
<dbReference type="PRINTS" id="PR01609">
    <property type="entry name" value="CD36FAMILY"/>
</dbReference>
<keyword evidence="10" id="KW-0325">Glycoprotein</keyword>
<accession>A0A8B8HCE0</accession>
<evidence type="ECO:0000256" key="10">
    <source>
        <dbReference type="ARBA" id="ARBA00023180"/>
    </source>
</evidence>
<reference evidence="17" key="2">
    <citation type="submission" date="2025-04" db="UniProtKB">
        <authorList>
            <consortium name="RefSeq"/>
        </authorList>
    </citation>
    <scope>IDENTIFICATION</scope>
    <source>
        <strain evidence="17">DH4</strain>
        <tissue evidence="17">Whole body</tissue>
    </source>
</reference>
<evidence type="ECO:0000313" key="17">
    <source>
        <dbReference type="RefSeq" id="XP_026301705.1"/>
    </source>
</evidence>
<keyword evidence="5 14" id="KW-0812">Transmembrane</keyword>
<evidence type="ECO:0000256" key="14">
    <source>
        <dbReference type="SAM" id="Phobius"/>
    </source>
</evidence>
<accession>A0A7M7SS15</accession>
<dbReference type="PANTHER" id="PTHR11923:SF110">
    <property type="entry name" value="SCAVENGER RECEPTOR CLASS B MEMBER 1"/>
    <property type="match status" value="1"/>
</dbReference>
<keyword evidence="8" id="KW-1015">Disulfide bond</keyword>
<feature type="transmembrane region" description="Helical" evidence="14">
    <location>
        <begin position="463"/>
        <end position="481"/>
    </location>
</feature>
<evidence type="ECO:0000256" key="1">
    <source>
        <dbReference type="ARBA" id="ARBA00004189"/>
    </source>
</evidence>
<organism evidence="15">
    <name type="scientific">Apis mellifera</name>
    <name type="common">Honeybee</name>
    <dbReference type="NCBI Taxonomy" id="7460"/>
    <lineage>
        <taxon>Eukaryota</taxon>
        <taxon>Metazoa</taxon>
        <taxon>Ecdysozoa</taxon>
        <taxon>Arthropoda</taxon>
        <taxon>Hexapoda</taxon>
        <taxon>Insecta</taxon>
        <taxon>Pterygota</taxon>
        <taxon>Neoptera</taxon>
        <taxon>Endopterygota</taxon>
        <taxon>Hymenoptera</taxon>
        <taxon>Apocrita</taxon>
        <taxon>Aculeata</taxon>
        <taxon>Apoidea</taxon>
        <taxon>Anthophila</taxon>
        <taxon>Apidae</taxon>
        <taxon>Apis</taxon>
    </lineage>
</organism>
<dbReference type="AlphaFoldDB" id="A0A7M7SS15"/>
<dbReference type="GeneID" id="100577943"/>
<evidence type="ECO:0000256" key="11">
    <source>
        <dbReference type="ARBA" id="ARBA00040821"/>
    </source>
</evidence>
<proteinExistence type="inferred from homology"/>
<dbReference type="Proteomes" id="UP000005203">
    <property type="component" value="Linkage group LG16"/>
</dbReference>
<keyword evidence="4" id="KW-1003">Cell membrane</keyword>
<evidence type="ECO:0000313" key="16">
    <source>
        <dbReference type="Proteomes" id="UP000005203"/>
    </source>
</evidence>
<dbReference type="EnsemblMetazoa" id="XM_026445920">
    <property type="protein sequence ID" value="XP_026301705"/>
    <property type="gene ID" value="LOC100577943"/>
</dbReference>
<evidence type="ECO:0000256" key="13">
    <source>
        <dbReference type="SAM" id="MobiDB-lite"/>
    </source>
</evidence>
<feature type="region of interest" description="Disordered" evidence="13">
    <location>
        <begin position="490"/>
        <end position="515"/>
    </location>
</feature>
<feature type="transmembrane region" description="Helical" evidence="14">
    <location>
        <begin position="25"/>
        <end position="43"/>
    </location>
</feature>
<comment type="similarity">
    <text evidence="3">Belongs to the CD36 family.</text>
</comment>
<dbReference type="GO" id="GO:0005044">
    <property type="term" value="F:scavenger receptor activity"/>
    <property type="evidence" value="ECO:0007669"/>
    <property type="project" value="TreeGrafter"/>
</dbReference>
<keyword evidence="6 14" id="KW-1133">Transmembrane helix</keyword>
<protein>
    <recommendedName>
        <fullName evidence="11">Scavenger receptor class B member 1</fullName>
    </recommendedName>
    <alternativeName>
        <fullName evidence="12">SR-BI</fullName>
    </alternativeName>
</protein>
<keyword evidence="9 17" id="KW-0675">Receptor</keyword>
<evidence type="ECO:0000256" key="9">
    <source>
        <dbReference type="ARBA" id="ARBA00023170"/>
    </source>
</evidence>
<dbReference type="Pfam" id="PF01130">
    <property type="entry name" value="CD36"/>
    <property type="match status" value="1"/>
</dbReference>
<evidence type="ECO:0000256" key="3">
    <source>
        <dbReference type="ARBA" id="ARBA00010532"/>
    </source>
</evidence>
<evidence type="ECO:0000256" key="2">
    <source>
        <dbReference type="ARBA" id="ARBA00004651"/>
    </source>
</evidence>
<evidence type="ECO:0000256" key="6">
    <source>
        <dbReference type="ARBA" id="ARBA00022989"/>
    </source>
</evidence>
<keyword evidence="16" id="KW-1185">Reference proteome</keyword>
<evidence type="ECO:0000256" key="7">
    <source>
        <dbReference type="ARBA" id="ARBA00023136"/>
    </source>
</evidence>
<reference evidence="15" key="1">
    <citation type="submission" date="2021-01" db="UniProtKB">
        <authorList>
            <consortium name="EnsemblMetazoa"/>
        </authorList>
    </citation>
    <scope>IDENTIFICATION</scope>
    <source>
        <strain evidence="15">DH4</strain>
    </source>
</reference>
<evidence type="ECO:0000256" key="4">
    <source>
        <dbReference type="ARBA" id="ARBA00022475"/>
    </source>
</evidence>